<protein>
    <recommendedName>
        <fullName evidence="3">LamG domain-containing protein</fullName>
    </recommendedName>
</protein>
<reference evidence="1 2" key="1">
    <citation type="journal article" date="2010" name="Proc. Natl. Acad. Sci. U.S.A.">
        <title>Enigmatic, ultrasmall, uncultivated Archaea.</title>
        <authorList>
            <person name="Baker B.J."/>
            <person name="Comolli L.R."/>
            <person name="Dick G.J."/>
            <person name="Hauser L.J."/>
            <person name="Hyatt D."/>
            <person name="Dill B.D."/>
            <person name="Land M.L."/>
            <person name="Verberkmoes N.C."/>
            <person name="Hettich R.L."/>
            <person name="Banfield J.F."/>
        </authorList>
    </citation>
    <scope>NUCLEOTIDE SEQUENCE [LARGE SCALE GENOMIC DNA]</scope>
</reference>
<accession>D2EEY3</accession>
<sequence>MFGIWIFNENYNSSIASNSGEGFNGNDSNGLFAFSPDSLSYQQFGVGPVTNGKGGPELHRCKSSDTFVNVPTDFFNGQWHFVAVSVNKPNYIFELDGNQYTASNSNGFSSGNLIAIGDYAFNYCDEGPFNGYIADVQLYNGSLSASQLLSLYKEGVSGSPLSLSSAPLIGYWPLNGTVNGLVKDYAGSDYGNFINSYLSSNFP</sequence>
<dbReference type="InterPro" id="IPR013320">
    <property type="entry name" value="ConA-like_dom_sf"/>
</dbReference>
<proteinExistence type="predicted"/>
<dbReference type="EMBL" id="GG730042">
    <property type="protein sequence ID" value="EEZ93089.1"/>
    <property type="molecule type" value="Genomic_DNA"/>
</dbReference>
<dbReference type="Proteomes" id="UP000009375">
    <property type="component" value="Unassembled WGS sequence"/>
</dbReference>
<evidence type="ECO:0000313" key="1">
    <source>
        <dbReference type="EMBL" id="EEZ93089.1"/>
    </source>
</evidence>
<organism evidence="1 2">
    <name type="scientific">Candidatus Parvarchaeum acidiphilum ARMAN-4</name>
    <dbReference type="NCBI Taxonomy" id="662760"/>
    <lineage>
        <taxon>Archaea</taxon>
        <taxon>Candidatus Parvarchaeota</taxon>
        <taxon>Candidatus Parvarchaeum</taxon>
    </lineage>
</organism>
<dbReference type="Pfam" id="PF13385">
    <property type="entry name" value="Laminin_G_3"/>
    <property type="match status" value="1"/>
</dbReference>
<evidence type="ECO:0008006" key="3">
    <source>
        <dbReference type="Google" id="ProtNLM"/>
    </source>
</evidence>
<gene>
    <name evidence="1" type="ORF">BJBARM4_0287</name>
</gene>
<evidence type="ECO:0000313" key="2">
    <source>
        <dbReference type="Proteomes" id="UP000009375"/>
    </source>
</evidence>
<dbReference type="SUPFAM" id="SSF49899">
    <property type="entry name" value="Concanavalin A-like lectins/glucanases"/>
    <property type="match status" value="1"/>
</dbReference>
<name>D2EEY3_PARA4</name>
<dbReference type="AlphaFoldDB" id="D2EEY3"/>
<dbReference type="Gene3D" id="2.60.120.200">
    <property type="match status" value="1"/>
</dbReference>